<comment type="caution">
    <text evidence="2">The sequence shown here is derived from an EMBL/GenBank/DDBJ whole genome shotgun (WGS) entry which is preliminary data.</text>
</comment>
<dbReference type="HOGENOM" id="CLU_034705_4_1_1"/>
<reference evidence="2" key="2">
    <citation type="submission" date="2004-02" db="EMBL/GenBank/DDBJ databases">
        <authorList>
            <consortium name="Genoscope"/>
            <consortium name="Whitehead Institute Centre for Genome Research"/>
        </authorList>
    </citation>
    <scope>NUCLEOTIDE SEQUENCE</scope>
</reference>
<dbReference type="EMBL" id="CAAE01018034">
    <property type="protein sequence ID" value="CAG13779.1"/>
    <property type="molecule type" value="Genomic_DNA"/>
</dbReference>
<proteinExistence type="predicted"/>
<dbReference type="OrthoDB" id="5541786at2759"/>
<dbReference type="KEGG" id="tng:GSTEN00036889G001"/>
<gene>
    <name evidence="2" type="ORF">GSTENG00036889001</name>
</gene>
<dbReference type="AlphaFoldDB" id="Q4RCV3"/>
<protein>
    <submittedName>
        <fullName evidence="2">(spotted green pufferfish) hypothetical protein</fullName>
    </submittedName>
</protein>
<organism evidence="2">
    <name type="scientific">Tetraodon nigroviridis</name>
    <name type="common">Spotted green pufferfish</name>
    <name type="synonym">Chelonodon nigroviridis</name>
    <dbReference type="NCBI Taxonomy" id="99883"/>
    <lineage>
        <taxon>Eukaryota</taxon>
        <taxon>Metazoa</taxon>
        <taxon>Chordata</taxon>
        <taxon>Craniata</taxon>
        <taxon>Vertebrata</taxon>
        <taxon>Euteleostomi</taxon>
        <taxon>Actinopterygii</taxon>
        <taxon>Neopterygii</taxon>
        <taxon>Teleostei</taxon>
        <taxon>Neoteleostei</taxon>
        <taxon>Acanthomorphata</taxon>
        <taxon>Eupercaria</taxon>
        <taxon>Tetraodontiformes</taxon>
        <taxon>Tetradontoidea</taxon>
        <taxon>Tetraodontidae</taxon>
        <taxon>Tetraodon</taxon>
    </lineage>
</organism>
<name>Q4RCV3_TETNG</name>
<feature type="non-terminal residue" evidence="2">
    <location>
        <position position="1"/>
    </location>
</feature>
<feature type="domain" description="Endoplasmic reticulum vesicle transporter C-terminal" evidence="1">
    <location>
        <begin position="9"/>
        <end position="32"/>
    </location>
</feature>
<dbReference type="Pfam" id="PF07970">
    <property type="entry name" value="COPIIcoated_ERV"/>
    <property type="match status" value="1"/>
</dbReference>
<reference evidence="2" key="1">
    <citation type="journal article" date="2004" name="Nature">
        <title>Genome duplication in the teleost fish Tetraodon nigroviridis reveals the early vertebrate proto-karyotype.</title>
        <authorList>
            <person name="Jaillon O."/>
            <person name="Aury J.-M."/>
            <person name="Brunet F."/>
            <person name="Petit J.-L."/>
            <person name="Stange-Thomann N."/>
            <person name="Mauceli E."/>
            <person name="Bouneau L."/>
            <person name="Fischer C."/>
            <person name="Ozouf-Costaz C."/>
            <person name="Bernot A."/>
            <person name="Nicaud S."/>
            <person name="Jaffe D."/>
            <person name="Fisher S."/>
            <person name="Lutfalla G."/>
            <person name="Dossat C."/>
            <person name="Segurens B."/>
            <person name="Dasilva C."/>
            <person name="Salanoubat M."/>
            <person name="Levy M."/>
            <person name="Boudet N."/>
            <person name="Castellano S."/>
            <person name="Anthouard V."/>
            <person name="Jubin C."/>
            <person name="Castelli V."/>
            <person name="Katinka M."/>
            <person name="Vacherie B."/>
            <person name="Biemont C."/>
            <person name="Skalli Z."/>
            <person name="Cattolico L."/>
            <person name="Poulain J."/>
            <person name="De Berardinis V."/>
            <person name="Cruaud C."/>
            <person name="Duprat S."/>
            <person name="Brottier P."/>
            <person name="Coutanceau J.-P."/>
            <person name="Gouzy J."/>
            <person name="Parra G."/>
            <person name="Lardier G."/>
            <person name="Chapple C."/>
            <person name="McKernan K.J."/>
            <person name="McEwan P."/>
            <person name="Bosak S."/>
            <person name="Kellis M."/>
            <person name="Volff J.-N."/>
            <person name="Guigo R."/>
            <person name="Zody M.C."/>
            <person name="Mesirov J."/>
            <person name="Lindblad-Toh K."/>
            <person name="Birren B."/>
            <person name="Nusbaum C."/>
            <person name="Kahn D."/>
            <person name="Robinson-Rechavi M."/>
            <person name="Laudet V."/>
            <person name="Schachter V."/>
            <person name="Quetier F."/>
            <person name="Saurin W."/>
            <person name="Scarpelli C."/>
            <person name="Wincker P."/>
            <person name="Lander E.S."/>
            <person name="Weissenbach J."/>
            <person name="Roest Crollius H."/>
        </authorList>
    </citation>
    <scope>NUCLEOTIDE SEQUENCE [LARGE SCALE GENOMIC DNA]</scope>
</reference>
<sequence>EDAAVEPLNACRIHGHIYINKVAGNLHITVGK</sequence>
<accession>Q4RCV3</accession>
<dbReference type="InterPro" id="IPR012936">
    <property type="entry name" value="Erv_C"/>
</dbReference>
<evidence type="ECO:0000259" key="1">
    <source>
        <dbReference type="Pfam" id="PF07970"/>
    </source>
</evidence>
<evidence type="ECO:0000313" key="2">
    <source>
        <dbReference type="EMBL" id="CAG13779.1"/>
    </source>
</evidence>